<dbReference type="PROSITE" id="PS51275">
    <property type="entry name" value="PEPTIDASE_C26_GGH"/>
    <property type="match status" value="1"/>
</dbReference>
<evidence type="ECO:0000256" key="10">
    <source>
        <dbReference type="SAM" id="SignalP"/>
    </source>
</evidence>
<comment type="caution">
    <text evidence="11">The sequence shown here is derived from an EMBL/GenBank/DDBJ whole genome shotgun (WGS) entry which is preliminary data.</text>
</comment>
<feature type="chain" id="PRO_5037780272" description="folate gamma-glutamyl hydrolase" evidence="10">
    <location>
        <begin position="27"/>
        <end position="346"/>
    </location>
</feature>
<comment type="catalytic activity">
    <reaction evidence="7 9">
        <text>(6S)-5,6,7,8-tetrahydrofolyl-(gamma-L-Glu)(n) + (n-1) H2O = (6S)-5,6,7,8-tetrahydrofolate + (n-1) L-glutamate</text>
        <dbReference type="Rhea" id="RHEA:56784"/>
        <dbReference type="Rhea" id="RHEA-COMP:14738"/>
        <dbReference type="ChEBI" id="CHEBI:15377"/>
        <dbReference type="ChEBI" id="CHEBI:29985"/>
        <dbReference type="ChEBI" id="CHEBI:57453"/>
        <dbReference type="ChEBI" id="CHEBI:141005"/>
        <dbReference type="EC" id="3.4.19.9"/>
    </reaction>
</comment>
<dbReference type="Proteomes" id="UP000807115">
    <property type="component" value="Chromosome 9"/>
</dbReference>
<dbReference type="Pfam" id="PF07722">
    <property type="entry name" value="Peptidase_C26"/>
    <property type="match status" value="1"/>
</dbReference>
<dbReference type="EC" id="3.4.19.9" evidence="3 9"/>
<dbReference type="FunFam" id="3.40.50.880:FF:000024">
    <property type="entry name" value="Folate gamma-glutamyl hydrolase"/>
    <property type="match status" value="1"/>
</dbReference>
<dbReference type="PROSITE" id="PS51273">
    <property type="entry name" value="GATASE_TYPE_1"/>
    <property type="match status" value="1"/>
</dbReference>
<reference evidence="11" key="1">
    <citation type="journal article" date="2019" name="BMC Genomics">
        <title>A new reference genome for Sorghum bicolor reveals high levels of sequence similarity between sweet and grain genotypes: implications for the genetics of sugar metabolism.</title>
        <authorList>
            <person name="Cooper E.A."/>
            <person name="Brenton Z.W."/>
            <person name="Flinn B.S."/>
            <person name="Jenkins J."/>
            <person name="Shu S."/>
            <person name="Flowers D."/>
            <person name="Luo F."/>
            <person name="Wang Y."/>
            <person name="Xia P."/>
            <person name="Barry K."/>
            <person name="Daum C."/>
            <person name="Lipzen A."/>
            <person name="Yoshinaga Y."/>
            <person name="Schmutz J."/>
            <person name="Saski C."/>
            <person name="Vermerris W."/>
            <person name="Kresovich S."/>
        </authorList>
    </citation>
    <scope>NUCLEOTIDE SEQUENCE</scope>
</reference>
<keyword evidence="5 10" id="KW-0732">Signal</keyword>
<comment type="similarity">
    <text evidence="2">Belongs to the peptidase C26 family.</text>
</comment>
<dbReference type="GO" id="GO:0034722">
    <property type="term" value="F:gamma-glutamyl-peptidase activity"/>
    <property type="evidence" value="ECO:0007669"/>
    <property type="project" value="UniProtKB-UniRule"/>
</dbReference>
<evidence type="ECO:0000256" key="1">
    <source>
        <dbReference type="ARBA" id="ARBA00004239"/>
    </source>
</evidence>
<dbReference type="InterPro" id="IPR029062">
    <property type="entry name" value="Class_I_gatase-like"/>
</dbReference>
<feature type="active site" evidence="9">
    <location>
        <position position="275"/>
    </location>
</feature>
<accession>A0A921U5A0</accession>
<evidence type="ECO:0000256" key="2">
    <source>
        <dbReference type="ARBA" id="ARBA00011083"/>
    </source>
</evidence>
<dbReference type="GO" id="GO:0005576">
    <property type="term" value="C:extracellular region"/>
    <property type="evidence" value="ECO:0007669"/>
    <property type="project" value="UniProtKB-SubCell"/>
</dbReference>
<evidence type="ECO:0000256" key="6">
    <source>
        <dbReference type="ARBA" id="ARBA00022801"/>
    </source>
</evidence>
<dbReference type="PANTHER" id="PTHR11315:SF0">
    <property type="entry name" value="FOLATE GAMMA-GLUTAMYL HYDROLASE"/>
    <property type="match status" value="1"/>
</dbReference>
<evidence type="ECO:0000313" key="11">
    <source>
        <dbReference type="EMBL" id="KAG0518818.1"/>
    </source>
</evidence>
<dbReference type="Gene3D" id="3.40.50.880">
    <property type="match status" value="1"/>
</dbReference>
<organism evidence="11 12">
    <name type="scientific">Sorghum bicolor</name>
    <name type="common">Sorghum</name>
    <name type="synonym">Sorghum vulgare</name>
    <dbReference type="NCBI Taxonomy" id="4558"/>
    <lineage>
        <taxon>Eukaryota</taxon>
        <taxon>Viridiplantae</taxon>
        <taxon>Streptophyta</taxon>
        <taxon>Embryophyta</taxon>
        <taxon>Tracheophyta</taxon>
        <taxon>Spermatophyta</taxon>
        <taxon>Magnoliopsida</taxon>
        <taxon>Liliopsida</taxon>
        <taxon>Poales</taxon>
        <taxon>Poaceae</taxon>
        <taxon>PACMAD clade</taxon>
        <taxon>Panicoideae</taxon>
        <taxon>Andropogonodae</taxon>
        <taxon>Andropogoneae</taxon>
        <taxon>Sorghinae</taxon>
        <taxon>Sorghum</taxon>
    </lineage>
</organism>
<proteinExistence type="inferred from homology"/>
<evidence type="ECO:0000256" key="4">
    <source>
        <dbReference type="ARBA" id="ARBA00022525"/>
    </source>
</evidence>
<protein>
    <recommendedName>
        <fullName evidence="3 9">folate gamma-glutamyl hydrolase</fullName>
        <ecNumber evidence="3 9">3.4.19.9</ecNumber>
    </recommendedName>
</protein>
<feature type="active site" description="Proton donor" evidence="8">
    <location>
        <position position="275"/>
    </location>
</feature>
<evidence type="ECO:0000256" key="9">
    <source>
        <dbReference type="PROSITE-ProRule" id="PRU00607"/>
    </source>
</evidence>
<dbReference type="InterPro" id="IPR011697">
    <property type="entry name" value="Peptidase_C26"/>
</dbReference>
<name>A0A921U5A0_SORBI</name>
<reference evidence="11" key="2">
    <citation type="submission" date="2020-10" db="EMBL/GenBank/DDBJ databases">
        <authorList>
            <person name="Cooper E.A."/>
            <person name="Brenton Z.W."/>
            <person name="Flinn B.S."/>
            <person name="Jenkins J."/>
            <person name="Shu S."/>
            <person name="Flowers D."/>
            <person name="Luo F."/>
            <person name="Wang Y."/>
            <person name="Xia P."/>
            <person name="Barry K."/>
            <person name="Daum C."/>
            <person name="Lipzen A."/>
            <person name="Yoshinaga Y."/>
            <person name="Schmutz J."/>
            <person name="Saski C."/>
            <person name="Vermerris W."/>
            <person name="Kresovich S."/>
        </authorList>
    </citation>
    <scope>NUCLEOTIDE SEQUENCE</scope>
</reference>
<dbReference type="EMBL" id="CM027688">
    <property type="protein sequence ID" value="KAG0518818.1"/>
    <property type="molecule type" value="Genomic_DNA"/>
</dbReference>
<dbReference type="SUPFAM" id="SSF52317">
    <property type="entry name" value="Class I glutamine amidotransferase-like"/>
    <property type="match status" value="1"/>
</dbReference>
<dbReference type="InterPro" id="IPR015527">
    <property type="entry name" value="Pept_C26_g-glut_hydrolase"/>
</dbReference>
<evidence type="ECO:0000256" key="3">
    <source>
        <dbReference type="ARBA" id="ARBA00012886"/>
    </source>
</evidence>
<feature type="signal peptide" evidence="10">
    <location>
        <begin position="1"/>
        <end position="26"/>
    </location>
</feature>
<dbReference type="PANTHER" id="PTHR11315">
    <property type="entry name" value="PROTEASE FAMILY C26 GAMMA-GLUTAMYL HYDROLASE"/>
    <property type="match status" value="1"/>
</dbReference>
<feature type="active site" description="Nucleophile" evidence="8 9">
    <location>
        <position position="163"/>
    </location>
</feature>
<keyword evidence="6 9" id="KW-0378">Hydrolase</keyword>
<keyword evidence="4" id="KW-0964">Secreted</keyword>
<gene>
    <name evidence="11" type="ORF">BDA96_09G209900</name>
</gene>
<dbReference type="AlphaFoldDB" id="A0A921U5A0"/>
<evidence type="ECO:0000256" key="8">
    <source>
        <dbReference type="PIRSR" id="PIRSR615527-1"/>
    </source>
</evidence>
<sequence length="346" mass="38027">MDSRCPNLLLPLLFLAAALAPPSSEATAAPAGVIRLRTSGKAGAAACAAPPAPADPAVYDRPVIGIVSHPGDGAGGRISNTTATSYIAASYVKFVEAGGARVIPIIYNEPEEQLLEKLSLVNGVLFTGGSAKQGLYFETIKKVFQYVLDKNDAGEQFPLFAQCLGFELVSMIVSKDNNILEKFDALNQASTLQFPSYDFEGSVFQRFDPDLIKKVSTSCLVMQQHRYGISPRRLQEKDALSSFFKILTTSPDENGKVYVSTVQAHKYPITCTQWHPEKAIFEWRNPVIPHSKDAVQVTQHFANHFISQARKSPNRPPADKVLDYLIYNYSPTGKKLKSFEEVYVFS</sequence>
<comment type="subcellular location">
    <subcellularLocation>
        <location evidence="1">Secreted</location>
        <location evidence="1">Extracellular space</location>
    </subcellularLocation>
</comment>
<evidence type="ECO:0000313" key="12">
    <source>
        <dbReference type="Proteomes" id="UP000807115"/>
    </source>
</evidence>
<evidence type="ECO:0000256" key="7">
    <source>
        <dbReference type="ARBA" id="ARBA00051589"/>
    </source>
</evidence>
<evidence type="ECO:0000256" key="5">
    <source>
        <dbReference type="ARBA" id="ARBA00022729"/>
    </source>
</evidence>